<dbReference type="InterPro" id="IPR018272">
    <property type="entry name" value="PRANC_domain"/>
</dbReference>
<dbReference type="Pfam" id="PF12796">
    <property type="entry name" value="Ank_2"/>
    <property type="match status" value="2"/>
</dbReference>
<keyword evidence="1" id="KW-0677">Repeat</keyword>
<reference evidence="5 6" key="1">
    <citation type="journal article" date="2017" name="BMC Genomics">
        <title>Comparative analysis of avian poxvirus genomes, including a novel poxvirus from lesser flamingos (Phoenicopterus minor), highlights the lack of conservation of the central region.</title>
        <authorList>
            <person name="Carulei O."/>
            <person name="Douglass N."/>
            <person name="Williamson A.L."/>
        </authorList>
    </citation>
    <scope>NUCLEOTIDE SEQUENCE [LARGE SCALE GENOMIC DNA]</scope>
    <source>
        <strain evidence="5">FGPVKD09</strain>
    </source>
</reference>
<dbReference type="GO" id="GO:0006508">
    <property type="term" value="P:proteolysis"/>
    <property type="evidence" value="ECO:0007669"/>
    <property type="project" value="InterPro"/>
</dbReference>
<organism evidence="5 6">
    <name type="scientific">Flamingopox virus FGPVKD09</name>
    <dbReference type="NCBI Taxonomy" id="2059380"/>
    <lineage>
        <taxon>Viruses</taxon>
        <taxon>Varidnaviria</taxon>
        <taxon>Bamfordvirae</taxon>
        <taxon>Nucleocytoviricota</taxon>
        <taxon>Pokkesviricetes</taxon>
        <taxon>Chitovirales</taxon>
        <taxon>Poxviridae</taxon>
        <taxon>Chordopoxvirinae</taxon>
        <taxon>Avipoxvirus</taxon>
    </lineage>
</organism>
<dbReference type="Gene3D" id="1.25.40.20">
    <property type="entry name" value="Ankyrin repeat-containing domain"/>
    <property type="match status" value="2"/>
</dbReference>
<protein>
    <submittedName>
        <fullName evidence="5">Ankyrin repeat family protein</fullName>
    </submittedName>
</protein>
<dbReference type="PROSITE" id="PS50175">
    <property type="entry name" value="ASP_PROT_RETROV"/>
    <property type="match status" value="1"/>
</dbReference>
<dbReference type="EMBL" id="MF678796">
    <property type="protein sequence ID" value="AUD40329.1"/>
    <property type="molecule type" value="Genomic_DNA"/>
</dbReference>
<evidence type="ECO:0000313" key="5">
    <source>
        <dbReference type="EMBL" id="AUD40329.1"/>
    </source>
</evidence>
<feature type="repeat" description="ANK" evidence="3">
    <location>
        <begin position="207"/>
        <end position="236"/>
    </location>
</feature>
<proteinExistence type="predicted"/>
<keyword evidence="6" id="KW-1185">Reference proteome</keyword>
<name>A0A2H4X2N8_9POXV</name>
<sequence>MYNRTTIKMELIEAIDNNNLKEVIRIIRLNNISLESIDDEDDISPLHYAVSRGHKEIVISMLEHGADVNLCNDEVCSPLHRAIENNNIEMVKLLIDNGADTDCCNNTIHGTPLQYAILNENYRIADVLLSSGADTHEIYTENHPIIEAIKLDNLPLVRLLLRYGADTNTFDPLYGYPIHLAIRYGNIDIIKELLCHGVRLSYSLYPSPLHQAIICNNKEVILLLISLGFDVNAKDNDGNTPIHLAVQEKLVDIVKILLDKGADTSIINNLSVTCLRGCYVYGNNSIEILQLLISRIVINKYANIPFKSTIGTNYNWSLIESNQEANRYKLECEKEILKMLAVKIGSRTLFDVYLNKIESNMLLRLYNKVSLSEFSIYKDIIINAVYIAKERENLISKSLTILEDTISNDSIDNLWKNIPIEVKYMILRYLDKDDLYNIVNAV</sequence>
<accession>A0A2H4X2N8</accession>
<dbReference type="Proteomes" id="UP000235762">
    <property type="component" value="Segment"/>
</dbReference>
<dbReference type="PROSITE" id="PS50297">
    <property type="entry name" value="ANK_REP_REGION"/>
    <property type="match status" value="4"/>
</dbReference>
<evidence type="ECO:0000313" key="6">
    <source>
        <dbReference type="Proteomes" id="UP000235762"/>
    </source>
</evidence>
<evidence type="ECO:0000256" key="1">
    <source>
        <dbReference type="ARBA" id="ARBA00022737"/>
    </source>
</evidence>
<dbReference type="GO" id="GO:0004190">
    <property type="term" value="F:aspartic-type endopeptidase activity"/>
    <property type="evidence" value="ECO:0007669"/>
    <property type="project" value="InterPro"/>
</dbReference>
<evidence type="ECO:0000256" key="3">
    <source>
        <dbReference type="PROSITE-ProRule" id="PRU00023"/>
    </source>
</evidence>
<dbReference type="PROSITE" id="PS50088">
    <property type="entry name" value="ANK_REPEAT"/>
    <property type="match status" value="5"/>
</dbReference>
<evidence type="ECO:0000259" key="4">
    <source>
        <dbReference type="PROSITE" id="PS50175"/>
    </source>
</evidence>
<dbReference type="SMART" id="SM00248">
    <property type="entry name" value="ANK"/>
    <property type="match status" value="7"/>
</dbReference>
<dbReference type="InterPro" id="IPR001995">
    <property type="entry name" value="Peptidase_A2_cat"/>
</dbReference>
<feature type="domain" description="Peptidase A2" evidence="4">
    <location>
        <begin position="254"/>
        <end position="268"/>
    </location>
</feature>
<dbReference type="SUPFAM" id="SSF48403">
    <property type="entry name" value="Ankyrin repeat"/>
    <property type="match status" value="1"/>
</dbReference>
<feature type="repeat" description="ANK" evidence="3">
    <location>
        <begin position="74"/>
        <end position="106"/>
    </location>
</feature>
<evidence type="ECO:0000256" key="2">
    <source>
        <dbReference type="ARBA" id="ARBA00023043"/>
    </source>
</evidence>
<feature type="repeat" description="ANK" evidence="3">
    <location>
        <begin position="237"/>
        <end position="269"/>
    </location>
</feature>
<dbReference type="Pfam" id="PF09372">
    <property type="entry name" value="PRANC"/>
    <property type="match status" value="1"/>
</dbReference>
<dbReference type="PRINTS" id="PR01415">
    <property type="entry name" value="ANKYRIN"/>
</dbReference>
<dbReference type="PANTHER" id="PTHR24198">
    <property type="entry name" value="ANKYRIN REPEAT AND PROTEIN KINASE DOMAIN-CONTAINING PROTEIN"/>
    <property type="match status" value="1"/>
</dbReference>
<gene>
    <name evidence="5" type="ORF">fgpv_238</name>
</gene>
<keyword evidence="2 3" id="KW-0040">ANK repeat</keyword>
<feature type="repeat" description="ANK" evidence="3">
    <location>
        <begin position="41"/>
        <end position="73"/>
    </location>
</feature>
<dbReference type="InterPro" id="IPR002110">
    <property type="entry name" value="Ankyrin_rpt"/>
</dbReference>
<feature type="repeat" description="ANK" evidence="3">
    <location>
        <begin position="140"/>
        <end position="172"/>
    </location>
</feature>
<dbReference type="PANTHER" id="PTHR24198:SF165">
    <property type="entry name" value="ANKYRIN REPEAT-CONTAINING PROTEIN-RELATED"/>
    <property type="match status" value="1"/>
</dbReference>
<dbReference type="InterPro" id="IPR036770">
    <property type="entry name" value="Ankyrin_rpt-contain_sf"/>
</dbReference>